<feature type="chain" id="PRO_5037471553" evidence="1">
    <location>
        <begin position="20"/>
        <end position="349"/>
    </location>
</feature>
<evidence type="ECO:0000313" key="4">
    <source>
        <dbReference type="WBParaSite" id="PSAMB.scaffold215size64897.g3385.t1"/>
    </source>
</evidence>
<proteinExistence type="predicted"/>
<organism evidence="3 4">
    <name type="scientific">Plectus sambesii</name>
    <dbReference type="NCBI Taxonomy" id="2011161"/>
    <lineage>
        <taxon>Eukaryota</taxon>
        <taxon>Metazoa</taxon>
        <taxon>Ecdysozoa</taxon>
        <taxon>Nematoda</taxon>
        <taxon>Chromadorea</taxon>
        <taxon>Plectida</taxon>
        <taxon>Plectina</taxon>
        <taxon>Plectoidea</taxon>
        <taxon>Plectidae</taxon>
        <taxon>Plectus</taxon>
    </lineage>
</organism>
<dbReference type="Pfam" id="PF15481">
    <property type="entry name" value="CPG4"/>
    <property type="match status" value="1"/>
</dbReference>
<dbReference type="PANTHER" id="PTHR37442">
    <property type="entry name" value="F18A1.7 PROTEIN-RELATED"/>
    <property type="match status" value="1"/>
</dbReference>
<keyword evidence="1" id="KW-0732">Signal</keyword>
<dbReference type="PANTHER" id="PTHR37442:SF2">
    <property type="entry name" value="CHONDROITIN PROTEOGLYCAN 4"/>
    <property type="match status" value="1"/>
</dbReference>
<name>A0A914VMG1_9BILA</name>
<dbReference type="Proteomes" id="UP000887566">
    <property type="component" value="Unplaced"/>
</dbReference>
<protein>
    <submittedName>
        <fullName evidence="4">Chondroitin proteoglycan 4 domain-containing protein</fullName>
    </submittedName>
</protein>
<dbReference type="AlphaFoldDB" id="A0A914VMG1"/>
<dbReference type="InterPro" id="IPR029153">
    <property type="entry name" value="CPG4"/>
</dbReference>
<feature type="signal peptide" evidence="1">
    <location>
        <begin position="1"/>
        <end position="19"/>
    </location>
</feature>
<evidence type="ECO:0000313" key="3">
    <source>
        <dbReference type="Proteomes" id="UP000887566"/>
    </source>
</evidence>
<keyword evidence="3" id="KW-1185">Reference proteome</keyword>
<dbReference type="InterPro" id="IPR053123">
    <property type="entry name" value="CPG4-like"/>
</dbReference>
<accession>A0A914VMG1</accession>
<reference evidence="4" key="1">
    <citation type="submission" date="2022-11" db="UniProtKB">
        <authorList>
            <consortium name="WormBaseParasite"/>
        </authorList>
    </citation>
    <scope>IDENTIFICATION</scope>
</reference>
<feature type="domain" description="Chondroitin proteoglycan 4" evidence="2">
    <location>
        <begin position="56"/>
        <end position="148"/>
    </location>
</feature>
<evidence type="ECO:0000259" key="2">
    <source>
        <dbReference type="Pfam" id="PF15481"/>
    </source>
</evidence>
<sequence length="349" mass="38795">MYAIVSALLAALFVQLAVAAPATKPTGVPDSMMMIERTMSVGELDQFMVVFGVSPCMAACAMKLDNDTNSNTTETEDPQRDFNEMCDNYLKAAECFQQCPEADDHLFDIISSGADFMCVEQREAFERAMPCIRENKKALKEECRQVCALDEEQHKVLDEEDPVEVEDGQEFNNSSALFAQVGVLCDVMHCSIICGRDFLNQHCDPEQHVGSLVTESILRPLEKNAQFMEQMGPDVKKEVKEALPETCGFIVDTEQLNALRDGPPFDGNNNEVTTARSHSEFTTQSQSHSTFMSSAPAVSTSEIPMSKATTPVDHEQLQRIESRERRSFRSFDALPSSGLAATNAFNYYM</sequence>
<evidence type="ECO:0000256" key="1">
    <source>
        <dbReference type="SAM" id="SignalP"/>
    </source>
</evidence>
<dbReference type="WBParaSite" id="PSAMB.scaffold215size64897.g3385.t1">
    <property type="protein sequence ID" value="PSAMB.scaffold215size64897.g3385.t1"/>
    <property type="gene ID" value="PSAMB.scaffold215size64897.g3385"/>
</dbReference>